<evidence type="ECO:0000313" key="3">
    <source>
        <dbReference type="EMBL" id="GAN09762.1"/>
    </source>
</evidence>
<dbReference type="AlphaFoldDB" id="A0A0C9N1E8"/>
<accession>A0A0C9N1E8</accession>
<sequence>MSMNDLFYVLQETDLNNQELYFPPDTPFGKTNPRRLKLLLKKHHARQQERLLNQQVAELDEYQKKFAIENKEDLFIRQTRTACELMSGPDFLIECNDQIMELLSMIPLMNNTAGKNTEMSELTDSVVPEEKSLAPPPPSLPSDDEVDTSENEEDSLTDMPQEVGGGGAGHDDDGAIHQRKIKYSTIIKKKYRKGFARIRRLHEAQLKKLKDLQKEDLDAIIEEPAPPPPPMPVEETETEINSSLARNYKEQSPRPNGKDRQKQLERGRAANERQREAWITAQQSAQQSIKTMRHSIEQSHINKDRQNTNGNMSWNQPKSHTIPNISTSLKPSTEVSPWLPIAPSPRPPMVVTSRPPSVATAGPPSNTTACPPVVAFNHRKNKNYNNHDNHDNHDNRRGKLYRGRRDSNQPLFDTNPIKFKPSTLLDENSGSIYIKNKPDRVIINGQDFGSPKDFDDAINGIQRQNNNILKRHLGGDTYLYFKPSAGQFVALGKVSRIQPFIHKFLLSK</sequence>
<gene>
    <name evidence="3" type="ORF">MAM1_0289d09294</name>
</gene>
<feature type="region of interest" description="Disordered" evidence="2">
    <location>
        <begin position="118"/>
        <end position="176"/>
    </location>
</feature>
<protein>
    <submittedName>
        <fullName evidence="3">Uncharacterized protein</fullName>
    </submittedName>
</protein>
<reference evidence="3" key="1">
    <citation type="submission" date="2014-09" db="EMBL/GenBank/DDBJ databases">
        <title>Draft genome sequence of an oleaginous Mucoromycotina fungus Mucor ambiguus NBRC6742.</title>
        <authorList>
            <person name="Takeda I."/>
            <person name="Yamane N."/>
            <person name="Morita T."/>
            <person name="Tamano K."/>
            <person name="Machida M."/>
            <person name="Baker S."/>
            <person name="Koike H."/>
        </authorList>
    </citation>
    <scope>NUCLEOTIDE SEQUENCE</scope>
    <source>
        <strain evidence="3">NBRC 6742</strain>
    </source>
</reference>
<evidence type="ECO:0000256" key="1">
    <source>
        <dbReference type="SAM" id="Coils"/>
    </source>
</evidence>
<feature type="region of interest" description="Disordered" evidence="2">
    <location>
        <begin position="346"/>
        <end position="366"/>
    </location>
</feature>
<feature type="region of interest" description="Disordered" evidence="2">
    <location>
        <begin position="221"/>
        <end position="275"/>
    </location>
</feature>
<evidence type="ECO:0000256" key="2">
    <source>
        <dbReference type="SAM" id="MobiDB-lite"/>
    </source>
</evidence>
<feature type="compositionally biased region" description="Acidic residues" evidence="2">
    <location>
        <begin position="142"/>
        <end position="156"/>
    </location>
</feature>
<organism evidence="3">
    <name type="scientific">Mucor ambiguus</name>
    <dbReference type="NCBI Taxonomy" id="91626"/>
    <lineage>
        <taxon>Eukaryota</taxon>
        <taxon>Fungi</taxon>
        <taxon>Fungi incertae sedis</taxon>
        <taxon>Mucoromycota</taxon>
        <taxon>Mucoromycotina</taxon>
        <taxon>Mucoromycetes</taxon>
        <taxon>Mucorales</taxon>
        <taxon>Mucorineae</taxon>
        <taxon>Mucoraceae</taxon>
        <taxon>Mucor</taxon>
    </lineage>
</organism>
<name>A0A0C9N1E8_9FUNG</name>
<keyword evidence="1" id="KW-0175">Coiled coil</keyword>
<proteinExistence type="predicted"/>
<feature type="coiled-coil region" evidence="1">
    <location>
        <begin position="45"/>
        <end position="72"/>
    </location>
</feature>
<feature type="compositionally biased region" description="Basic and acidic residues" evidence="2">
    <location>
        <begin position="247"/>
        <end position="275"/>
    </location>
</feature>
<dbReference type="OrthoDB" id="2288039at2759"/>
<dbReference type="Proteomes" id="UP000053815">
    <property type="component" value="Unassembled WGS sequence"/>
</dbReference>
<evidence type="ECO:0000313" key="4">
    <source>
        <dbReference type="Proteomes" id="UP000053815"/>
    </source>
</evidence>
<dbReference type="EMBL" id="DF836578">
    <property type="protein sequence ID" value="GAN09762.1"/>
    <property type="molecule type" value="Genomic_DNA"/>
</dbReference>
<keyword evidence="4" id="KW-1185">Reference proteome</keyword>